<comment type="cofactor">
    <cofactor evidence="1 5">
        <name>FAD</name>
        <dbReference type="ChEBI" id="CHEBI:57692"/>
    </cofactor>
</comment>
<dbReference type="PANTHER" id="PTHR43884:SF12">
    <property type="entry name" value="ISOVALERYL-COA DEHYDROGENASE, MITOCHONDRIAL-RELATED"/>
    <property type="match status" value="1"/>
</dbReference>
<dbReference type="AlphaFoldDB" id="A0A0E3W3Q9"/>
<evidence type="ECO:0000313" key="10">
    <source>
        <dbReference type="Proteomes" id="UP000045545"/>
    </source>
</evidence>
<accession>A0A0E3W3Q9</accession>
<feature type="domain" description="Acyl-CoA oxidase/dehydrogenase middle" evidence="7">
    <location>
        <begin position="146"/>
        <end position="230"/>
    </location>
</feature>
<evidence type="ECO:0000259" key="8">
    <source>
        <dbReference type="Pfam" id="PF02771"/>
    </source>
</evidence>
<proteinExistence type="inferred from homology"/>
<dbReference type="Pfam" id="PF02771">
    <property type="entry name" value="Acyl-CoA_dh_N"/>
    <property type="match status" value="1"/>
</dbReference>
<evidence type="ECO:0000256" key="4">
    <source>
        <dbReference type="ARBA" id="ARBA00022827"/>
    </source>
</evidence>
<dbReference type="RefSeq" id="WP_046499311.1">
    <property type="nucleotide sequence ID" value="NZ_CGIH01000040.1"/>
</dbReference>
<dbReference type="GO" id="GO:0033539">
    <property type="term" value="P:fatty acid beta-oxidation using acyl-CoA dehydrogenase"/>
    <property type="evidence" value="ECO:0007669"/>
    <property type="project" value="TreeGrafter"/>
</dbReference>
<evidence type="ECO:0000256" key="3">
    <source>
        <dbReference type="ARBA" id="ARBA00022630"/>
    </source>
</evidence>
<dbReference type="Gene3D" id="1.20.140.10">
    <property type="entry name" value="Butyryl-CoA Dehydrogenase, subunit A, domain 3"/>
    <property type="match status" value="1"/>
</dbReference>
<dbReference type="GO" id="GO:0003995">
    <property type="term" value="F:acyl-CoA dehydrogenase activity"/>
    <property type="evidence" value="ECO:0007669"/>
    <property type="project" value="TreeGrafter"/>
</dbReference>
<protein>
    <submittedName>
        <fullName evidence="9">Acyl-CoA dehydrogenase/oxidase C-terminal</fullName>
    </submittedName>
</protein>
<dbReference type="Gene3D" id="1.10.540.10">
    <property type="entry name" value="Acyl-CoA dehydrogenase/oxidase, N-terminal domain"/>
    <property type="match status" value="1"/>
</dbReference>
<sequence>MPAFILSQEENQLIKEVRELANGKIKERGTYLDKIGDDKIDWQIPEVLAKHNLLAPNIPAEYGGRGLSMLATAHVIEELAFGCAGAAAIVVMNIYSLTPVLVTGSEAMKNEILPKFCSDRPHLGCTAISETTPEHDLEPSQRLRADETRITTTAALEGDWITINGTKDFIMNGAAADFVVVLARSKESKRKSRIQMYLVPRKTPGLEVVRVLNKVGMRSCHTVQLRFNDVVIPADNRIGIAGGGYFLLTQTFDRNLPLIGAAGIGIARAAYELAMEVARTNRMLNRDALLKKYVSSALVEMSTEIDAARLAVERAAYYIDTDDNFARAAYMAKLYATRTAQRVAFQTVDIIGRMGFAVSYNAEKYLRDAQMLSMIAGSEYLHKTVLAGQL</sequence>
<dbReference type="InterPro" id="IPR006091">
    <property type="entry name" value="Acyl-CoA_Oxase/DH_mid-dom"/>
</dbReference>
<dbReference type="PANTHER" id="PTHR43884">
    <property type="entry name" value="ACYL-COA DEHYDROGENASE"/>
    <property type="match status" value="1"/>
</dbReference>
<feature type="domain" description="Acyl-CoA dehydrogenase/oxidase N-terminal" evidence="8">
    <location>
        <begin position="7"/>
        <end position="118"/>
    </location>
</feature>
<dbReference type="Proteomes" id="UP000045545">
    <property type="component" value="Unassembled WGS sequence"/>
</dbReference>
<dbReference type="Gene3D" id="2.40.110.10">
    <property type="entry name" value="Butyryl-CoA Dehydrogenase, subunit A, domain 2"/>
    <property type="match status" value="1"/>
</dbReference>
<dbReference type="InterPro" id="IPR013786">
    <property type="entry name" value="AcylCoA_DH/ox_N"/>
</dbReference>
<evidence type="ECO:0000259" key="6">
    <source>
        <dbReference type="Pfam" id="PF00441"/>
    </source>
</evidence>
<dbReference type="InterPro" id="IPR037069">
    <property type="entry name" value="AcylCoA_DH/ox_N_sf"/>
</dbReference>
<dbReference type="Pfam" id="PF00441">
    <property type="entry name" value="Acyl-CoA_dh_1"/>
    <property type="match status" value="1"/>
</dbReference>
<dbReference type="SUPFAM" id="SSF47203">
    <property type="entry name" value="Acyl-CoA dehydrogenase C-terminal domain-like"/>
    <property type="match status" value="1"/>
</dbReference>
<evidence type="ECO:0000256" key="1">
    <source>
        <dbReference type="ARBA" id="ARBA00001974"/>
    </source>
</evidence>
<dbReference type="InterPro" id="IPR036250">
    <property type="entry name" value="AcylCo_DH-like_C"/>
</dbReference>
<organism evidence="9 10">
    <name type="scientific">Syntrophomonas zehnderi OL-4</name>
    <dbReference type="NCBI Taxonomy" id="690567"/>
    <lineage>
        <taxon>Bacteria</taxon>
        <taxon>Bacillati</taxon>
        <taxon>Bacillota</taxon>
        <taxon>Clostridia</taxon>
        <taxon>Eubacteriales</taxon>
        <taxon>Syntrophomonadaceae</taxon>
        <taxon>Syntrophomonas</taxon>
    </lineage>
</organism>
<evidence type="ECO:0000259" key="7">
    <source>
        <dbReference type="Pfam" id="PF02770"/>
    </source>
</evidence>
<keyword evidence="10" id="KW-1185">Reference proteome</keyword>
<gene>
    <name evidence="9" type="ORF">2406</name>
</gene>
<dbReference type="InterPro" id="IPR009075">
    <property type="entry name" value="AcylCo_DH/oxidase_C"/>
</dbReference>
<feature type="domain" description="Acyl-CoA dehydrogenase/oxidase C-terminal" evidence="6">
    <location>
        <begin position="244"/>
        <end position="387"/>
    </location>
</feature>
<dbReference type="GO" id="GO:0050660">
    <property type="term" value="F:flavin adenine dinucleotide binding"/>
    <property type="evidence" value="ECO:0007669"/>
    <property type="project" value="InterPro"/>
</dbReference>
<reference evidence="9 10" key="1">
    <citation type="submission" date="2015-03" db="EMBL/GenBank/DDBJ databases">
        <authorList>
            <person name="Murphy D."/>
        </authorList>
    </citation>
    <scope>NUCLEOTIDE SEQUENCE [LARGE SCALE GENOMIC DNA]</scope>
    <source>
        <strain evidence="9 10">OL-4</strain>
    </source>
</reference>
<dbReference type="STRING" id="690567.2406"/>
<dbReference type="Pfam" id="PF02770">
    <property type="entry name" value="Acyl-CoA_dh_M"/>
    <property type="match status" value="1"/>
</dbReference>
<evidence type="ECO:0000256" key="2">
    <source>
        <dbReference type="ARBA" id="ARBA00009347"/>
    </source>
</evidence>
<evidence type="ECO:0000256" key="5">
    <source>
        <dbReference type="RuleBase" id="RU362125"/>
    </source>
</evidence>
<keyword evidence="5" id="KW-0560">Oxidoreductase</keyword>
<comment type="similarity">
    <text evidence="2 5">Belongs to the acyl-CoA dehydrogenase family.</text>
</comment>
<name>A0A0E3W3Q9_9FIRM</name>
<dbReference type="SUPFAM" id="SSF56645">
    <property type="entry name" value="Acyl-CoA dehydrogenase NM domain-like"/>
    <property type="match status" value="1"/>
</dbReference>
<dbReference type="EMBL" id="CGIH01000040">
    <property type="protein sequence ID" value="CFX99212.1"/>
    <property type="molecule type" value="Genomic_DNA"/>
</dbReference>
<dbReference type="InterPro" id="IPR046373">
    <property type="entry name" value="Acyl-CoA_Oxase/DH_mid-dom_sf"/>
</dbReference>
<dbReference type="GO" id="GO:0046359">
    <property type="term" value="P:butyrate catabolic process"/>
    <property type="evidence" value="ECO:0007669"/>
    <property type="project" value="TreeGrafter"/>
</dbReference>
<keyword evidence="3 5" id="KW-0285">Flavoprotein</keyword>
<dbReference type="InterPro" id="IPR009100">
    <property type="entry name" value="AcylCoA_DH/oxidase_NM_dom_sf"/>
</dbReference>
<evidence type="ECO:0000313" key="9">
    <source>
        <dbReference type="EMBL" id="CFX99212.1"/>
    </source>
</evidence>
<keyword evidence="4 5" id="KW-0274">FAD</keyword>